<feature type="coiled-coil region" evidence="6">
    <location>
        <begin position="569"/>
        <end position="596"/>
    </location>
</feature>
<proteinExistence type="inferred from homology"/>
<dbReference type="SUPFAM" id="SSF52540">
    <property type="entry name" value="P-loop containing nucleoside triphosphate hydrolases"/>
    <property type="match status" value="1"/>
</dbReference>
<feature type="domain" description="Kinesin motor" evidence="7">
    <location>
        <begin position="13"/>
        <end position="343"/>
    </location>
</feature>
<keyword evidence="5" id="KW-0505">Motor protein</keyword>
<dbReference type="InterPro" id="IPR036961">
    <property type="entry name" value="Kinesin_motor_dom_sf"/>
</dbReference>
<dbReference type="GO" id="GO:0003777">
    <property type="term" value="F:microtubule motor activity"/>
    <property type="evidence" value="ECO:0007669"/>
    <property type="project" value="InterPro"/>
</dbReference>
<dbReference type="GO" id="GO:0007018">
    <property type="term" value="P:microtubule-based movement"/>
    <property type="evidence" value="ECO:0007669"/>
    <property type="project" value="InterPro"/>
</dbReference>
<dbReference type="EMBL" id="KQ414688">
    <property type="protein sequence ID" value="KOC63690.1"/>
    <property type="molecule type" value="Genomic_DNA"/>
</dbReference>
<comment type="subcellular location">
    <subcellularLocation>
        <location evidence="1">Cytoplasm</location>
        <location evidence="1">Cytoskeleton</location>
    </subcellularLocation>
</comment>
<keyword evidence="4" id="KW-0963">Cytoplasm</keyword>
<keyword evidence="2 5" id="KW-0547">Nucleotide-binding</keyword>
<evidence type="ECO:0000313" key="8">
    <source>
        <dbReference type="EMBL" id="KOC63690.1"/>
    </source>
</evidence>
<protein>
    <submittedName>
        <fullName evidence="8">Kinesin-like protein KIF9</fullName>
    </submittedName>
</protein>
<reference evidence="8 9" key="1">
    <citation type="submission" date="2015-07" db="EMBL/GenBank/DDBJ databases">
        <title>The genome of Habropoda laboriosa.</title>
        <authorList>
            <person name="Pan H."/>
            <person name="Kapheim K."/>
        </authorList>
    </citation>
    <scope>NUCLEOTIDE SEQUENCE [LARGE SCALE GENOMIC DNA]</scope>
    <source>
        <strain evidence="8">0110345459</strain>
    </source>
</reference>
<dbReference type="GO" id="GO:0008017">
    <property type="term" value="F:microtubule binding"/>
    <property type="evidence" value="ECO:0007669"/>
    <property type="project" value="InterPro"/>
</dbReference>
<dbReference type="InterPro" id="IPR027640">
    <property type="entry name" value="Kinesin-like_fam"/>
</dbReference>
<dbReference type="Proteomes" id="UP000053825">
    <property type="component" value="Unassembled WGS sequence"/>
</dbReference>
<dbReference type="PROSITE" id="PS50067">
    <property type="entry name" value="KINESIN_MOTOR_2"/>
    <property type="match status" value="1"/>
</dbReference>
<sequence>MTDNDNASVNEKNVKIFVRIFPVERSCESCARIDTERKKIYVRCLQEMQPNRIVTIKKPSYWCFQADAIFCDSSQEEVYHVTTEDLVPKILDGVSCVLMGYGQTGSGKSFTINGLRNNWEHRGLVARLLSHMFIEKANRKKVSKIEYCVSFIELYGKEARDLLTCNMDNRVKINERDPFKDISMLSMDNEKEGLRRIFEGESRRLIVKGSTYPASHLATAVITFHVSNTSLITSWGVVTTAKVMHIVEVAGTGKIGRNNCLKTAMDIGMANLTKTQLEQFFSCIGNSGMSAISIIRSSNLLKILRNAFSVSSIVRFISHIQITKEDLGITLSTLRLTAKIGKLKPIRMKEDVKYRSDLMVHRLQDEVNALKKELMINNLFLHQEAFMNISKSRMEQINRNILNFLNDKISDFTLFSASQAQVLLKNIKNLYNRLAAKELEVEELKETYESLVKSVTQFSTSENLPMETVISTDDYTNNRKRIKSSSQVTEAEKIIQEMEKEEVGSLDKSRREHILKIDSQNIVMVAKRNLDDARDKLDKHQQIRYVLELGNHERTKIIIEIEKTIERDILCHRKVLVNLEEEVNQAQDEITTLSNQHLEMISKLESAFREYCKKKDFLVYYTDESMKMLLKPTTTESLEIIRCKFNKFQRAMLRKTEVNFLI</sequence>
<evidence type="ECO:0000256" key="2">
    <source>
        <dbReference type="ARBA" id="ARBA00022741"/>
    </source>
</evidence>
<keyword evidence="6" id="KW-0175">Coiled coil</keyword>
<dbReference type="PRINTS" id="PR00380">
    <property type="entry name" value="KINESINHEAVY"/>
</dbReference>
<dbReference type="GO" id="GO:0005874">
    <property type="term" value="C:microtubule"/>
    <property type="evidence" value="ECO:0007669"/>
    <property type="project" value="TreeGrafter"/>
</dbReference>
<evidence type="ECO:0000256" key="4">
    <source>
        <dbReference type="ARBA" id="ARBA00023212"/>
    </source>
</evidence>
<feature type="binding site" evidence="5">
    <location>
        <begin position="102"/>
        <end position="109"/>
    </location>
    <ligand>
        <name>ATP</name>
        <dbReference type="ChEBI" id="CHEBI:30616"/>
    </ligand>
</feature>
<dbReference type="PANTHER" id="PTHR24115:SF194">
    <property type="entry name" value="KINESIN-LIKE PROTEIN KIF6"/>
    <property type="match status" value="1"/>
</dbReference>
<feature type="coiled-coil region" evidence="6">
    <location>
        <begin position="420"/>
        <end position="454"/>
    </location>
</feature>
<evidence type="ECO:0000256" key="1">
    <source>
        <dbReference type="ARBA" id="ARBA00004245"/>
    </source>
</evidence>
<dbReference type="GO" id="GO:0005524">
    <property type="term" value="F:ATP binding"/>
    <property type="evidence" value="ECO:0007669"/>
    <property type="project" value="UniProtKB-UniRule"/>
</dbReference>
<dbReference type="STRING" id="597456.A0A0L7QYK0"/>
<dbReference type="GO" id="GO:0005871">
    <property type="term" value="C:kinesin complex"/>
    <property type="evidence" value="ECO:0007669"/>
    <property type="project" value="TreeGrafter"/>
</dbReference>
<dbReference type="PANTHER" id="PTHR24115">
    <property type="entry name" value="KINESIN-RELATED"/>
    <property type="match status" value="1"/>
</dbReference>
<dbReference type="Gene3D" id="3.40.850.10">
    <property type="entry name" value="Kinesin motor domain"/>
    <property type="match status" value="1"/>
</dbReference>
<evidence type="ECO:0000256" key="5">
    <source>
        <dbReference type="PROSITE-ProRule" id="PRU00283"/>
    </source>
</evidence>
<keyword evidence="4" id="KW-0206">Cytoskeleton</keyword>
<dbReference type="InterPro" id="IPR027417">
    <property type="entry name" value="P-loop_NTPase"/>
</dbReference>
<evidence type="ECO:0000259" key="7">
    <source>
        <dbReference type="PROSITE" id="PS50067"/>
    </source>
</evidence>
<gene>
    <name evidence="8" type="ORF">WH47_00758</name>
</gene>
<dbReference type="SMART" id="SM00129">
    <property type="entry name" value="KISc"/>
    <property type="match status" value="1"/>
</dbReference>
<dbReference type="Pfam" id="PF00225">
    <property type="entry name" value="Kinesin"/>
    <property type="match status" value="1"/>
</dbReference>
<organism evidence="8 9">
    <name type="scientific">Habropoda laboriosa</name>
    <dbReference type="NCBI Taxonomy" id="597456"/>
    <lineage>
        <taxon>Eukaryota</taxon>
        <taxon>Metazoa</taxon>
        <taxon>Ecdysozoa</taxon>
        <taxon>Arthropoda</taxon>
        <taxon>Hexapoda</taxon>
        <taxon>Insecta</taxon>
        <taxon>Pterygota</taxon>
        <taxon>Neoptera</taxon>
        <taxon>Endopterygota</taxon>
        <taxon>Hymenoptera</taxon>
        <taxon>Apocrita</taxon>
        <taxon>Aculeata</taxon>
        <taxon>Apoidea</taxon>
        <taxon>Anthophila</taxon>
        <taxon>Apidae</taxon>
        <taxon>Habropoda</taxon>
    </lineage>
</organism>
<dbReference type="InterPro" id="IPR001752">
    <property type="entry name" value="Kinesin_motor_dom"/>
</dbReference>
<dbReference type="OrthoDB" id="3176171at2759"/>
<evidence type="ECO:0000256" key="3">
    <source>
        <dbReference type="ARBA" id="ARBA00022840"/>
    </source>
</evidence>
<dbReference type="AlphaFoldDB" id="A0A0L7QYK0"/>
<keyword evidence="9" id="KW-1185">Reference proteome</keyword>
<feature type="coiled-coil region" evidence="6">
    <location>
        <begin position="481"/>
        <end position="543"/>
    </location>
</feature>
<name>A0A0L7QYK0_9HYME</name>
<comment type="similarity">
    <text evidence="5">Belongs to the TRAFAC class myosin-kinesin ATPase superfamily. Kinesin family.</text>
</comment>
<keyword evidence="3 5" id="KW-0067">ATP-binding</keyword>
<evidence type="ECO:0000256" key="6">
    <source>
        <dbReference type="SAM" id="Coils"/>
    </source>
</evidence>
<dbReference type="GO" id="GO:0016887">
    <property type="term" value="F:ATP hydrolysis activity"/>
    <property type="evidence" value="ECO:0007669"/>
    <property type="project" value="TreeGrafter"/>
</dbReference>
<accession>A0A0L7QYK0</accession>
<evidence type="ECO:0000313" key="9">
    <source>
        <dbReference type="Proteomes" id="UP000053825"/>
    </source>
</evidence>